<proteinExistence type="predicted"/>
<evidence type="ECO:0000313" key="1">
    <source>
        <dbReference type="EMBL" id="KAF1843947.1"/>
    </source>
</evidence>
<dbReference type="RefSeq" id="XP_040786510.1">
    <property type="nucleotide sequence ID" value="XM_040926836.1"/>
</dbReference>
<sequence>MAGVQYKLLLWVCGGGARLAGTDNNDLDCDGLWRLYFVPSEDGQPLVPGSLHPRATSKSRAEKTVPYIAFDTGRGPALAASRGACQVKSTTQPRVADLPLYGVGSRVVQSLPARACCQSLSRIHCDTGWTGLCSRRLAAVKGCHARSVCLYRLRSWCTLRPPGQGGSAGADSPACRRRRIHRVGSNVCVLQNNTLRVPGLSWRCLFSTTAAAWGFGWYSTVQ</sequence>
<organism evidence="1 2">
    <name type="scientific">Cucurbitaria berberidis CBS 394.84</name>
    <dbReference type="NCBI Taxonomy" id="1168544"/>
    <lineage>
        <taxon>Eukaryota</taxon>
        <taxon>Fungi</taxon>
        <taxon>Dikarya</taxon>
        <taxon>Ascomycota</taxon>
        <taxon>Pezizomycotina</taxon>
        <taxon>Dothideomycetes</taxon>
        <taxon>Pleosporomycetidae</taxon>
        <taxon>Pleosporales</taxon>
        <taxon>Pleosporineae</taxon>
        <taxon>Cucurbitariaceae</taxon>
        <taxon>Cucurbitaria</taxon>
    </lineage>
</organism>
<dbReference type="AlphaFoldDB" id="A0A9P4GE57"/>
<reference evidence="1" key="1">
    <citation type="submission" date="2020-01" db="EMBL/GenBank/DDBJ databases">
        <authorList>
            <consortium name="DOE Joint Genome Institute"/>
            <person name="Haridas S."/>
            <person name="Albert R."/>
            <person name="Binder M."/>
            <person name="Bloem J."/>
            <person name="Labutti K."/>
            <person name="Salamov A."/>
            <person name="Andreopoulos B."/>
            <person name="Baker S.E."/>
            <person name="Barry K."/>
            <person name="Bills G."/>
            <person name="Bluhm B.H."/>
            <person name="Cannon C."/>
            <person name="Castanera R."/>
            <person name="Culley D.E."/>
            <person name="Daum C."/>
            <person name="Ezra D."/>
            <person name="Gonzalez J.B."/>
            <person name="Henrissat B."/>
            <person name="Kuo A."/>
            <person name="Liang C."/>
            <person name="Lipzen A."/>
            <person name="Lutzoni F."/>
            <person name="Magnuson J."/>
            <person name="Mondo S."/>
            <person name="Nolan M."/>
            <person name="Ohm R."/>
            <person name="Pangilinan J."/>
            <person name="Park H.-J."/>
            <person name="Ramirez L."/>
            <person name="Alfaro M."/>
            <person name="Sun H."/>
            <person name="Tritt A."/>
            <person name="Yoshinaga Y."/>
            <person name="Zwiers L.-H."/>
            <person name="Turgeon B.G."/>
            <person name="Goodwin S.B."/>
            <person name="Spatafora J.W."/>
            <person name="Crous P.W."/>
            <person name="Grigoriev I.V."/>
        </authorList>
    </citation>
    <scope>NUCLEOTIDE SEQUENCE</scope>
    <source>
        <strain evidence="1">CBS 394.84</strain>
    </source>
</reference>
<dbReference type="EMBL" id="ML976617">
    <property type="protein sequence ID" value="KAF1843947.1"/>
    <property type="molecule type" value="Genomic_DNA"/>
</dbReference>
<dbReference type="GeneID" id="63844088"/>
<comment type="caution">
    <text evidence="1">The sequence shown here is derived from an EMBL/GenBank/DDBJ whole genome shotgun (WGS) entry which is preliminary data.</text>
</comment>
<dbReference type="Proteomes" id="UP000800039">
    <property type="component" value="Unassembled WGS sequence"/>
</dbReference>
<gene>
    <name evidence="1" type="ORF">K460DRAFT_154661</name>
</gene>
<accession>A0A9P4GE57</accession>
<protein>
    <submittedName>
        <fullName evidence="1">Uncharacterized protein</fullName>
    </submittedName>
</protein>
<keyword evidence="2" id="KW-1185">Reference proteome</keyword>
<evidence type="ECO:0000313" key="2">
    <source>
        <dbReference type="Proteomes" id="UP000800039"/>
    </source>
</evidence>
<name>A0A9P4GE57_9PLEO</name>